<keyword evidence="2" id="KW-1185">Reference proteome</keyword>
<sequence>MSQAANYIKSAFFEFKRYRMLGNKTFDQLSEKDFYWTHSDSDNSIAIIVKHMVGNMRSRWTNFLTEDGEKSWRDRETEFTDPYTTKTEILHAWENGWQCVFDALNAINEDNFDSVILIRNEKHTLIEAINRQLAHYASHVGQIVLLGKMIKGNDWVSLSIPKGESEKFNKEKFGK</sequence>
<name>A0A5B7SLQ0_9FLAO</name>
<organism evidence="1 2">
    <name type="scientific">Aggregatimonas sangjinii</name>
    <dbReference type="NCBI Taxonomy" id="2583587"/>
    <lineage>
        <taxon>Bacteria</taxon>
        <taxon>Pseudomonadati</taxon>
        <taxon>Bacteroidota</taxon>
        <taxon>Flavobacteriia</taxon>
        <taxon>Flavobacteriales</taxon>
        <taxon>Flavobacteriaceae</taxon>
        <taxon>Aggregatimonas</taxon>
    </lineage>
</organism>
<gene>
    <name evidence="1" type="ORF">FGM00_04290</name>
</gene>
<reference evidence="1 2" key="1">
    <citation type="submission" date="2019-05" db="EMBL/GenBank/DDBJ databases">
        <title>Genome sequencing of F202Z8.</title>
        <authorList>
            <person name="Kwon Y.M."/>
        </authorList>
    </citation>
    <scope>NUCLEOTIDE SEQUENCE [LARGE SCALE GENOMIC DNA]</scope>
    <source>
        <strain evidence="1 2">F202Z8</strain>
    </source>
</reference>
<dbReference type="OrthoDB" id="68731at2"/>
<dbReference type="Pfam" id="PF07609">
    <property type="entry name" value="DUF1572"/>
    <property type="match status" value="1"/>
</dbReference>
<dbReference type="InterPro" id="IPR011466">
    <property type="entry name" value="DUF1572"/>
</dbReference>
<dbReference type="Gene3D" id="1.20.120.450">
    <property type="entry name" value="dinb family like domain"/>
    <property type="match status" value="1"/>
</dbReference>
<proteinExistence type="predicted"/>
<dbReference type="EMBL" id="CP040710">
    <property type="protein sequence ID" value="QCW99366.1"/>
    <property type="molecule type" value="Genomic_DNA"/>
</dbReference>
<dbReference type="AlphaFoldDB" id="A0A5B7SLQ0"/>
<accession>A0A5B7SLQ0</accession>
<dbReference type="KEGG" id="asag:FGM00_04290"/>
<dbReference type="RefSeq" id="WP_138851719.1">
    <property type="nucleotide sequence ID" value="NZ_CP040710.1"/>
</dbReference>
<evidence type="ECO:0000313" key="1">
    <source>
        <dbReference type="EMBL" id="QCW99366.1"/>
    </source>
</evidence>
<dbReference type="Proteomes" id="UP000310017">
    <property type="component" value="Chromosome"/>
</dbReference>
<evidence type="ECO:0000313" key="2">
    <source>
        <dbReference type="Proteomes" id="UP000310017"/>
    </source>
</evidence>
<dbReference type="InterPro" id="IPR034660">
    <property type="entry name" value="DinB/YfiT-like"/>
</dbReference>
<dbReference type="SUPFAM" id="SSF109854">
    <property type="entry name" value="DinB/YfiT-like putative metalloenzymes"/>
    <property type="match status" value="1"/>
</dbReference>
<protein>
    <submittedName>
        <fullName evidence="1">DUF1572 domain-containing protein</fullName>
    </submittedName>
</protein>